<dbReference type="InterPro" id="IPR032720">
    <property type="entry name" value="Cys_rich_CWC"/>
</dbReference>
<name>A0A1E5IW08_SHECO</name>
<comment type="caution">
    <text evidence="2">The sequence shown here is derived from an EMBL/GenBank/DDBJ whole genome shotgun (WGS) entry which is preliminary data.</text>
</comment>
<proteinExistence type="predicted"/>
<dbReference type="Proteomes" id="UP000773469">
    <property type="component" value="Unassembled WGS sequence"/>
</dbReference>
<gene>
    <name evidence="2" type="ORF">BEL05_20305</name>
    <name evidence="1" type="ORF">TUM3794_02350</name>
</gene>
<organism evidence="2 3">
    <name type="scientific">Shewanella colwelliana</name>
    <name type="common">Alteromonas colwelliana</name>
    <dbReference type="NCBI Taxonomy" id="23"/>
    <lineage>
        <taxon>Bacteria</taxon>
        <taxon>Pseudomonadati</taxon>
        <taxon>Pseudomonadota</taxon>
        <taxon>Gammaproteobacteria</taxon>
        <taxon>Alteromonadales</taxon>
        <taxon>Shewanellaceae</taxon>
        <taxon>Shewanella</taxon>
    </lineage>
</organism>
<keyword evidence="4" id="KW-1185">Reference proteome</keyword>
<dbReference type="OrthoDB" id="5625686at2"/>
<evidence type="ECO:0000313" key="4">
    <source>
        <dbReference type="Proteomes" id="UP000773469"/>
    </source>
</evidence>
<evidence type="ECO:0000313" key="3">
    <source>
        <dbReference type="Proteomes" id="UP000095230"/>
    </source>
</evidence>
<dbReference type="AlphaFoldDB" id="A0A1E5IW08"/>
<dbReference type="RefSeq" id="WP_028763846.1">
    <property type="nucleotide sequence ID" value="NZ_BPEU01000002.1"/>
</dbReference>
<dbReference type="EMBL" id="MCBT01000025">
    <property type="protein sequence ID" value="OEG74093.1"/>
    <property type="molecule type" value="Genomic_DNA"/>
</dbReference>
<reference evidence="2 3" key="1">
    <citation type="submission" date="2016-07" db="EMBL/GenBank/DDBJ databases">
        <title>Whole-genome of two Shewanella species isolated from a digestive organ of sea cucumber Apostichopus japonicus Selenka 1867.</title>
        <authorList>
            <person name="Hong H.-H."/>
            <person name="Choi H."/>
            <person name="Cheon S."/>
            <person name="Oh J.-S."/>
            <person name="Lee H.-G."/>
            <person name="Park C."/>
        </authorList>
    </citation>
    <scope>NUCLEOTIDE SEQUENCE [LARGE SCALE GENOMIC DNA]</scope>
    <source>
        <strain evidence="2 3">CSB03KR</strain>
    </source>
</reference>
<sequence>MDDETKQCPICHGTNACAVANQQSIDDCWCQQVAFPPKVMVDEKVLSLGTCVCQRCMLALAVEYDIAIKRVD</sequence>
<dbReference type="EMBL" id="BPEU01000002">
    <property type="protein sequence ID" value="GIU35134.1"/>
    <property type="molecule type" value="Genomic_DNA"/>
</dbReference>
<dbReference type="Proteomes" id="UP000095230">
    <property type="component" value="Unassembled WGS sequence"/>
</dbReference>
<protein>
    <recommendedName>
        <fullName evidence="5">Cysteine-rich CWC family protein</fullName>
    </recommendedName>
</protein>
<accession>A0A1E5IW08</accession>
<evidence type="ECO:0000313" key="1">
    <source>
        <dbReference type="EMBL" id="GIU35134.1"/>
    </source>
</evidence>
<dbReference type="STRING" id="23.BEL05_20305"/>
<evidence type="ECO:0000313" key="2">
    <source>
        <dbReference type="EMBL" id="OEG74093.1"/>
    </source>
</evidence>
<reference evidence="1 4" key="2">
    <citation type="submission" date="2021-05" db="EMBL/GenBank/DDBJ databases">
        <title>Molecular characterization for Shewanella algae harboring chromosomal blaOXA-55-like strains isolated from clinical and environment sample.</title>
        <authorList>
            <person name="Ohama Y."/>
            <person name="Aoki K."/>
            <person name="Harada S."/>
            <person name="Moriya K."/>
            <person name="Ishii Y."/>
            <person name="Tateda K."/>
        </authorList>
    </citation>
    <scope>NUCLEOTIDE SEQUENCE [LARGE SCALE GENOMIC DNA]</scope>
    <source>
        <strain evidence="1 4">MBTL60-118</strain>
    </source>
</reference>
<dbReference type="Pfam" id="PF14375">
    <property type="entry name" value="Cys_rich_CWC"/>
    <property type="match status" value="1"/>
</dbReference>
<evidence type="ECO:0008006" key="5">
    <source>
        <dbReference type="Google" id="ProtNLM"/>
    </source>
</evidence>